<dbReference type="SFLD" id="SFLDS00003">
    <property type="entry name" value="Haloacid_Dehalogenase"/>
    <property type="match status" value="1"/>
</dbReference>
<dbReference type="NCBIfam" id="TIGR00099">
    <property type="entry name" value="Cof-subfamily"/>
    <property type="match status" value="1"/>
</dbReference>
<dbReference type="SFLD" id="SFLDG01140">
    <property type="entry name" value="C2.B:_Phosphomannomutase_and_P"/>
    <property type="match status" value="1"/>
</dbReference>
<dbReference type="InterPro" id="IPR036412">
    <property type="entry name" value="HAD-like_sf"/>
</dbReference>
<dbReference type="InterPro" id="IPR006379">
    <property type="entry name" value="HAD-SF_hydro_IIB"/>
</dbReference>
<dbReference type="Pfam" id="PF08282">
    <property type="entry name" value="Hydrolase_3"/>
    <property type="match status" value="1"/>
</dbReference>
<dbReference type="RefSeq" id="WP_248054507.1">
    <property type="nucleotide sequence ID" value="NZ_CP118734.1"/>
</dbReference>
<dbReference type="CDD" id="cd07518">
    <property type="entry name" value="HAD_YbiV-Like"/>
    <property type="match status" value="1"/>
</dbReference>
<gene>
    <name evidence="1" type="ORF">PW220_03760</name>
</gene>
<sequence>MLYKKIIASDMDGTFLREDHHFDKERFRRLLAQFKTEGYLFVAASGRSLPGLKLLFEDFLDDIALVAENGAVVLYGNQTIYMDEPIKPATYLSLVDELIKSGYVKPQHITLSGLKASYMLDTVEDDLYQVLSDYYQDIVLLPRFEDVSEDIIKLNLYIDEDIRTEAQDWINNHFQQLTAVTTGFTSIDIILSGVHKGIGLSHLCKYFGLSGKDLIAFGDNQNDLEMMKLAAFSVATANAVDEVKTRADLVIGHCNEEAVMAYMEELVNGN</sequence>
<evidence type="ECO:0000313" key="2">
    <source>
        <dbReference type="Proteomes" id="UP001301526"/>
    </source>
</evidence>
<dbReference type="PANTHER" id="PTHR10000">
    <property type="entry name" value="PHOSPHOSERINE PHOSPHATASE"/>
    <property type="match status" value="1"/>
</dbReference>
<dbReference type="InterPro" id="IPR000150">
    <property type="entry name" value="Cof"/>
</dbReference>
<dbReference type="Gene3D" id="3.40.50.1000">
    <property type="entry name" value="HAD superfamily/HAD-like"/>
    <property type="match status" value="1"/>
</dbReference>
<dbReference type="Proteomes" id="UP001301526">
    <property type="component" value="Chromosome"/>
</dbReference>
<dbReference type="AlphaFoldDB" id="A0AA96VHW9"/>
<organism evidence="1 2">
    <name type="scientific">Streptococcus iners subsp. hyiners</name>
    <dbReference type="NCBI Taxonomy" id="3028083"/>
    <lineage>
        <taxon>Bacteria</taxon>
        <taxon>Bacillati</taxon>
        <taxon>Bacillota</taxon>
        <taxon>Bacilli</taxon>
        <taxon>Lactobacillales</taxon>
        <taxon>Streptococcaceae</taxon>
        <taxon>Streptococcus</taxon>
        <taxon>Streptococcus iners</taxon>
    </lineage>
</organism>
<reference evidence="1 2" key="1">
    <citation type="submission" date="2023-02" db="EMBL/GenBank/DDBJ databases">
        <title>Streptococcus sp. Genome Sequencing and Assembly.</title>
        <authorList>
            <person name="Shore S.M."/>
            <person name="Nicholson T.L."/>
        </authorList>
    </citation>
    <scope>NUCLEOTIDE SEQUENCE [LARGE SCALE GENOMIC DNA]</scope>
    <source>
        <strain evidence="1 2">29892</strain>
    </source>
</reference>
<protein>
    <submittedName>
        <fullName evidence="1">Cof-type HAD-IIB family hydrolase</fullName>
    </submittedName>
</protein>
<dbReference type="SUPFAM" id="SSF56784">
    <property type="entry name" value="HAD-like"/>
    <property type="match status" value="1"/>
</dbReference>
<proteinExistence type="predicted"/>
<name>A0AA96VHW9_9STRE</name>
<dbReference type="PANTHER" id="PTHR10000:SF53">
    <property type="entry name" value="5-AMINO-6-(5-PHOSPHO-D-RIBITYLAMINO)URACIL PHOSPHATASE YBJI-RELATED"/>
    <property type="match status" value="1"/>
</dbReference>
<dbReference type="EMBL" id="CP118734">
    <property type="protein sequence ID" value="WNY49766.1"/>
    <property type="molecule type" value="Genomic_DNA"/>
</dbReference>
<dbReference type="NCBIfam" id="TIGR01484">
    <property type="entry name" value="HAD-SF-IIB"/>
    <property type="match status" value="1"/>
</dbReference>
<keyword evidence="1" id="KW-0378">Hydrolase</keyword>
<keyword evidence="2" id="KW-1185">Reference proteome</keyword>
<dbReference type="GO" id="GO:0005829">
    <property type="term" value="C:cytosol"/>
    <property type="evidence" value="ECO:0007669"/>
    <property type="project" value="TreeGrafter"/>
</dbReference>
<accession>A0AA96VHW9</accession>
<dbReference type="InterPro" id="IPR023214">
    <property type="entry name" value="HAD_sf"/>
</dbReference>
<dbReference type="GO" id="GO:0016791">
    <property type="term" value="F:phosphatase activity"/>
    <property type="evidence" value="ECO:0007669"/>
    <property type="project" value="UniProtKB-ARBA"/>
</dbReference>
<evidence type="ECO:0000313" key="1">
    <source>
        <dbReference type="EMBL" id="WNY49766.1"/>
    </source>
</evidence>
<dbReference type="Gene3D" id="3.30.1240.10">
    <property type="match status" value="1"/>
</dbReference>
<dbReference type="GO" id="GO:0000287">
    <property type="term" value="F:magnesium ion binding"/>
    <property type="evidence" value="ECO:0007669"/>
    <property type="project" value="TreeGrafter"/>
</dbReference>